<dbReference type="EMBL" id="UOFJ01000646">
    <property type="protein sequence ID" value="VAW72144.1"/>
    <property type="molecule type" value="Genomic_DNA"/>
</dbReference>
<proteinExistence type="predicted"/>
<protein>
    <submittedName>
        <fullName evidence="1">Uncharacterized protein</fullName>
    </submittedName>
</protein>
<gene>
    <name evidence="1" type="ORF">MNBD_GAMMA10-1154</name>
</gene>
<dbReference type="AlphaFoldDB" id="A0A3B0YTE4"/>
<name>A0A3B0YTE4_9ZZZZ</name>
<feature type="non-terminal residue" evidence="1">
    <location>
        <position position="539"/>
    </location>
</feature>
<reference evidence="1" key="1">
    <citation type="submission" date="2018-06" db="EMBL/GenBank/DDBJ databases">
        <authorList>
            <person name="Zhirakovskaya E."/>
        </authorList>
    </citation>
    <scope>NUCLEOTIDE SEQUENCE</scope>
</reference>
<accession>A0A3B0YTE4</accession>
<evidence type="ECO:0000313" key="1">
    <source>
        <dbReference type="EMBL" id="VAW72144.1"/>
    </source>
</evidence>
<sequence length="539" mass="60451">MMNAMAQRVPGWQATSEADLDQVIIDLIAADADELSDLQDRTLNEAWFIRARKRVSLARHARLMDYHIHQGNQAGTFLAVIVQVDTILPAGFAAWTGAQWNYADAQLFVSTQTRQCSSVLNQLNLYTWGGVISALEAGSYTADVVPETGTLTELRDRLRDNDITHLLIEEKLNPATATVNGRDKTARQRVQLISGDDVARIRTDPITGDSYVRIQWRKEDKLTRRYCFITQCDDQPAIEGVSAFHGNLIPVTHGRPYLTRFRAPGSELAPINSTSLIHVEEAHYETTPQGTLCRLPDTLLAYQDTPPGGLLAPRTTLTVNVSGFSSPWQERIDFIDSESDDLHYIVETDEYDVSRIRFGNNINGRALPDDALVSCQYQVSRGSMGNIGADTITGYDNSVAGFPNVERIWNPLDITNGRDPETRAEILRRVPQAYRARQLRAITLEDYAQRAEEIEAVAHARAHYVWTGSWRSVRIAIDPTDTTVLSSPLRQQIADHLDAVRLIGEDLEIRVAQFVPLDIELALCAHPDFWLQDLDFELM</sequence>
<organism evidence="1">
    <name type="scientific">hydrothermal vent metagenome</name>
    <dbReference type="NCBI Taxonomy" id="652676"/>
    <lineage>
        <taxon>unclassified sequences</taxon>
        <taxon>metagenomes</taxon>
        <taxon>ecological metagenomes</taxon>
    </lineage>
</organism>